<evidence type="ECO:0000256" key="1">
    <source>
        <dbReference type="SAM" id="MobiDB-lite"/>
    </source>
</evidence>
<organism evidence="2 3">
    <name type="scientific">Cutaneotrichosporon spelunceum</name>
    <dbReference type="NCBI Taxonomy" id="1672016"/>
    <lineage>
        <taxon>Eukaryota</taxon>
        <taxon>Fungi</taxon>
        <taxon>Dikarya</taxon>
        <taxon>Basidiomycota</taxon>
        <taxon>Agaricomycotina</taxon>
        <taxon>Tremellomycetes</taxon>
        <taxon>Trichosporonales</taxon>
        <taxon>Trichosporonaceae</taxon>
        <taxon>Cutaneotrichosporon</taxon>
    </lineage>
</organism>
<proteinExistence type="predicted"/>
<dbReference type="Proteomes" id="UP001222932">
    <property type="component" value="Unassembled WGS sequence"/>
</dbReference>
<gene>
    <name evidence="2" type="ORF">CspeluHIS016_0205070</name>
</gene>
<evidence type="ECO:0000313" key="2">
    <source>
        <dbReference type="EMBL" id="GMK55451.1"/>
    </source>
</evidence>
<evidence type="ECO:0000313" key="3">
    <source>
        <dbReference type="Proteomes" id="UP001222932"/>
    </source>
</evidence>
<reference evidence="2" key="2">
    <citation type="submission" date="2023-06" db="EMBL/GenBank/DDBJ databases">
        <authorList>
            <person name="Kobayashi Y."/>
            <person name="Kayamori A."/>
            <person name="Aoki K."/>
            <person name="Shiwa Y."/>
            <person name="Fujita N."/>
            <person name="Sugita T."/>
            <person name="Iwasaki W."/>
            <person name="Tanaka N."/>
            <person name="Takashima M."/>
        </authorList>
    </citation>
    <scope>NUCLEOTIDE SEQUENCE</scope>
    <source>
        <strain evidence="2">HIS016</strain>
    </source>
</reference>
<protein>
    <submittedName>
        <fullName evidence="2">Uncharacterized protein</fullName>
    </submittedName>
</protein>
<reference evidence="2" key="1">
    <citation type="journal article" date="2023" name="BMC Genomics">
        <title>Chromosome-level genome assemblies of Cutaneotrichosporon spp. (Trichosporonales, Basidiomycota) reveal imbalanced evolution between nucleotide sequences and chromosome synteny.</title>
        <authorList>
            <person name="Kobayashi Y."/>
            <person name="Kayamori A."/>
            <person name="Aoki K."/>
            <person name="Shiwa Y."/>
            <person name="Matsutani M."/>
            <person name="Fujita N."/>
            <person name="Sugita T."/>
            <person name="Iwasaki W."/>
            <person name="Tanaka N."/>
            <person name="Takashima M."/>
        </authorList>
    </citation>
    <scope>NUCLEOTIDE SEQUENCE</scope>
    <source>
        <strain evidence="2">HIS016</strain>
    </source>
</reference>
<feature type="compositionally biased region" description="Basic and acidic residues" evidence="1">
    <location>
        <begin position="294"/>
        <end position="307"/>
    </location>
</feature>
<comment type="caution">
    <text evidence="2">The sequence shown here is derived from an EMBL/GenBank/DDBJ whole genome shotgun (WGS) entry which is preliminary data.</text>
</comment>
<sequence length="307" mass="32519">MAQQVGQGTPVQDISAALPGEIVALPESSHITPTESPAPPSAHDVVVNNLLKRPIIHRSNSTPVPAPASGLDIPRRLSGTLTPNEPDRVHVQAPTEAVRESSLSALLRGPLDASGGGVTRALGSHIEAVLSAQEEIGRAHLALEGIGALKPARLDLVNSPPEQGQAAAERAAEDDDPDEADLLRRQQGVEELMAKLSELAASIKSYHDIGTPALIFPQTGLPKPRHRLAPPLTEPKTGKRAATIANPDMAHDEPELPPPAPMAAPAPVTVGRRGMQSWFRKNKPIADSPTELSPIERDTEGKSKRPW</sequence>
<keyword evidence="3" id="KW-1185">Reference proteome</keyword>
<dbReference type="EMBL" id="BTCM01000002">
    <property type="protein sequence ID" value="GMK55451.1"/>
    <property type="molecule type" value="Genomic_DNA"/>
</dbReference>
<feature type="region of interest" description="Disordered" evidence="1">
    <location>
        <begin position="277"/>
        <end position="307"/>
    </location>
</feature>
<accession>A0AAD3TR74</accession>
<name>A0AAD3TR74_9TREE</name>
<dbReference type="AlphaFoldDB" id="A0AAD3TR74"/>
<feature type="region of interest" description="Disordered" evidence="1">
    <location>
        <begin position="156"/>
        <end position="178"/>
    </location>
</feature>